<dbReference type="PANTHER" id="PTHR47619:SF1">
    <property type="entry name" value="EXODEOXYRIBONUCLEASE WALJ"/>
    <property type="match status" value="1"/>
</dbReference>
<dbReference type="Gene3D" id="3.60.15.10">
    <property type="entry name" value="Ribonuclease Z/Hydroxyacylglutathione hydrolase-like"/>
    <property type="match status" value="1"/>
</dbReference>
<dbReference type="Proteomes" id="UP001409585">
    <property type="component" value="Unassembled WGS sequence"/>
</dbReference>
<dbReference type="PANTHER" id="PTHR47619">
    <property type="entry name" value="METALLO-HYDROLASE YYCJ-RELATED"/>
    <property type="match status" value="1"/>
</dbReference>
<gene>
    <name evidence="2" type="ORF">GCM10025791_09970</name>
</gene>
<dbReference type="InterPro" id="IPR001279">
    <property type="entry name" value="Metallo-B-lactamas"/>
</dbReference>
<dbReference type="InterPro" id="IPR052533">
    <property type="entry name" value="WalJ/YycJ-like"/>
</dbReference>
<evidence type="ECO:0000313" key="3">
    <source>
        <dbReference type="Proteomes" id="UP001409585"/>
    </source>
</evidence>
<keyword evidence="3" id="KW-1185">Reference proteome</keyword>
<organism evidence="2 3">
    <name type="scientific">Halioxenophilus aromaticivorans</name>
    <dbReference type="NCBI Taxonomy" id="1306992"/>
    <lineage>
        <taxon>Bacteria</taxon>
        <taxon>Pseudomonadati</taxon>
        <taxon>Pseudomonadota</taxon>
        <taxon>Gammaproteobacteria</taxon>
        <taxon>Alteromonadales</taxon>
        <taxon>Alteromonadaceae</taxon>
        <taxon>Halioxenophilus</taxon>
    </lineage>
</organism>
<reference evidence="3" key="1">
    <citation type="journal article" date="2019" name="Int. J. Syst. Evol. Microbiol.">
        <title>The Global Catalogue of Microorganisms (GCM) 10K type strain sequencing project: providing services to taxonomists for standard genome sequencing and annotation.</title>
        <authorList>
            <consortium name="The Broad Institute Genomics Platform"/>
            <consortium name="The Broad Institute Genome Sequencing Center for Infectious Disease"/>
            <person name="Wu L."/>
            <person name="Ma J."/>
        </authorList>
    </citation>
    <scope>NUCLEOTIDE SEQUENCE [LARGE SCALE GENOMIC DNA]</scope>
    <source>
        <strain evidence="3">JCM 19134</strain>
    </source>
</reference>
<evidence type="ECO:0000313" key="2">
    <source>
        <dbReference type="EMBL" id="GAA4934859.1"/>
    </source>
</evidence>
<dbReference type="SMART" id="SM00849">
    <property type="entry name" value="Lactamase_B"/>
    <property type="match status" value="1"/>
</dbReference>
<accession>A0AAV3TYP4</accession>
<protein>
    <submittedName>
        <fullName evidence="2">MBL fold metallo-hydrolase</fullName>
    </submittedName>
</protein>
<evidence type="ECO:0000259" key="1">
    <source>
        <dbReference type="SMART" id="SM00849"/>
    </source>
</evidence>
<dbReference type="AlphaFoldDB" id="A0AAV3TYP4"/>
<sequence>MIASKQGLILVDCGFTVKETVRRMARLGLSPADLNAVIVTHEHGDHIKGVGPLARRYKMPVYMTAGTYHQSSVGNVPHLHLIEGYSAFTVEDMHIQPVAVPHDAREPSQFVISANSKRLGILTDLGSVSEHVYEQYHGCDALILEANHDPTMLANGPYPYSLKRRVGGQWGHLSNAQALQFLAEIYSDKLCQLVVAHISQKNNCFELVQREFQDWQQCIETVLFACQNEGFHWLDLNDQPVLSEQAS</sequence>
<feature type="domain" description="Metallo-beta-lactamase" evidence="1">
    <location>
        <begin position="1"/>
        <end position="170"/>
    </location>
</feature>
<dbReference type="EMBL" id="BAABLX010000007">
    <property type="protein sequence ID" value="GAA4934859.1"/>
    <property type="molecule type" value="Genomic_DNA"/>
</dbReference>
<dbReference type="SUPFAM" id="SSF56281">
    <property type="entry name" value="Metallo-hydrolase/oxidoreductase"/>
    <property type="match status" value="1"/>
</dbReference>
<dbReference type="InterPro" id="IPR036866">
    <property type="entry name" value="RibonucZ/Hydroxyglut_hydro"/>
</dbReference>
<proteinExistence type="predicted"/>
<comment type="caution">
    <text evidence="2">The sequence shown here is derived from an EMBL/GenBank/DDBJ whole genome shotgun (WGS) entry which is preliminary data.</text>
</comment>
<name>A0AAV3TYP4_9ALTE</name>
<dbReference type="Pfam" id="PF12706">
    <property type="entry name" value="Lactamase_B_2"/>
    <property type="match status" value="1"/>
</dbReference>